<dbReference type="InterPro" id="IPR053967">
    <property type="entry name" value="LlgE_F_G-like_D1"/>
</dbReference>
<organism evidence="6 7">
    <name type="scientific">Desulfoscipio geothermicus DSM 3669</name>
    <dbReference type="NCBI Taxonomy" id="1121426"/>
    <lineage>
        <taxon>Bacteria</taxon>
        <taxon>Bacillati</taxon>
        <taxon>Bacillota</taxon>
        <taxon>Clostridia</taxon>
        <taxon>Eubacteriales</taxon>
        <taxon>Desulfallaceae</taxon>
        <taxon>Desulfoscipio</taxon>
    </lineage>
</organism>
<evidence type="ECO:0000259" key="3">
    <source>
        <dbReference type="Pfam" id="PF00460"/>
    </source>
</evidence>
<dbReference type="InterPro" id="IPR001444">
    <property type="entry name" value="Flag_bb_rod_N"/>
</dbReference>
<keyword evidence="6" id="KW-0969">Cilium</keyword>
<evidence type="ECO:0000313" key="7">
    <source>
        <dbReference type="Proteomes" id="UP000199584"/>
    </source>
</evidence>
<keyword evidence="7" id="KW-1185">Reference proteome</keyword>
<dbReference type="Proteomes" id="UP000199584">
    <property type="component" value="Unassembled WGS sequence"/>
</dbReference>
<dbReference type="PANTHER" id="PTHR30435:SF19">
    <property type="entry name" value="FLAGELLAR BASAL-BODY ROD PROTEIN FLGG"/>
    <property type="match status" value="1"/>
</dbReference>
<dbReference type="PANTHER" id="PTHR30435">
    <property type="entry name" value="FLAGELLAR PROTEIN"/>
    <property type="match status" value="1"/>
</dbReference>
<keyword evidence="6" id="KW-0966">Cell projection</keyword>
<name>A0A1I6CVM6_9FIRM</name>
<dbReference type="Pfam" id="PF06429">
    <property type="entry name" value="Flg_bbr_C"/>
    <property type="match status" value="1"/>
</dbReference>
<feature type="domain" description="Flagellar basal-body/hook protein C-terminal" evidence="4">
    <location>
        <begin position="210"/>
        <end position="255"/>
    </location>
</feature>
<dbReference type="Pfam" id="PF22692">
    <property type="entry name" value="LlgE_F_G_D1"/>
    <property type="match status" value="1"/>
</dbReference>
<gene>
    <name evidence="6" type="ORF">SAMN05660706_102126</name>
</gene>
<accession>A0A1I6CVM6</accession>
<feature type="domain" description="Flagellar hook protein FlgE/F/G-like D1" evidence="5">
    <location>
        <begin position="94"/>
        <end position="155"/>
    </location>
</feature>
<feature type="domain" description="Flagellar basal body rod protein N-terminal" evidence="3">
    <location>
        <begin position="7"/>
        <end position="35"/>
    </location>
</feature>
<evidence type="ECO:0000256" key="1">
    <source>
        <dbReference type="ARBA" id="ARBA00009677"/>
    </source>
</evidence>
<dbReference type="GO" id="GO:0009425">
    <property type="term" value="C:bacterial-type flagellum basal body"/>
    <property type="evidence" value="ECO:0007669"/>
    <property type="project" value="UniProtKB-SubCell"/>
</dbReference>
<comment type="similarity">
    <text evidence="1 2">Belongs to the flagella basal body rod proteins family.</text>
</comment>
<dbReference type="Pfam" id="PF00460">
    <property type="entry name" value="Flg_bb_rod"/>
    <property type="match status" value="1"/>
</dbReference>
<dbReference type="EMBL" id="FOYM01000002">
    <property type="protein sequence ID" value="SFQ97141.1"/>
    <property type="molecule type" value="Genomic_DNA"/>
</dbReference>
<comment type="subcellular location">
    <subcellularLocation>
        <location evidence="2">Bacterial flagellum basal body</location>
    </subcellularLocation>
</comment>
<dbReference type="InterPro" id="IPR037925">
    <property type="entry name" value="FlgE/F/G-like"/>
</dbReference>
<sequence length="257" mass="28042">MLKSLWNSMTGLSAQIQAIDVTANNVANISTPGFKRQSVGFSELVRQRMVDQGLPVTRENADRVTQGSGTMVSSTRRQFAPGTHVYTGRNLDLAIAGRGFFQLTGENGETFYTRDGGFTIDNDGRITNTRGLALLDGELPQNYSDLMIDEAGRVSCRDENGDRVEIGQIELAVFDNPNGLTAAGDNLFTAAPNTEPESMVPGEEGVGSIKQGYLENSNVDIVMEIQLLIEAQRSFQLNAKSMTTVDQLWNITNNLQK</sequence>
<dbReference type="InterPro" id="IPR010930">
    <property type="entry name" value="Flg_bb/hook_C_dom"/>
</dbReference>
<dbReference type="SUPFAM" id="SSF117143">
    <property type="entry name" value="Flagellar hook protein flgE"/>
    <property type="match status" value="1"/>
</dbReference>
<dbReference type="GO" id="GO:0071978">
    <property type="term" value="P:bacterial-type flagellum-dependent swarming motility"/>
    <property type="evidence" value="ECO:0007669"/>
    <property type="project" value="TreeGrafter"/>
</dbReference>
<dbReference type="AlphaFoldDB" id="A0A1I6CVM6"/>
<dbReference type="PROSITE" id="PS00588">
    <property type="entry name" value="FLAGELLA_BB_ROD"/>
    <property type="match status" value="1"/>
</dbReference>
<dbReference type="InterPro" id="IPR020013">
    <property type="entry name" value="Flagellar_FlgE/F/G"/>
</dbReference>
<evidence type="ECO:0000259" key="5">
    <source>
        <dbReference type="Pfam" id="PF22692"/>
    </source>
</evidence>
<reference evidence="7" key="1">
    <citation type="submission" date="2016-10" db="EMBL/GenBank/DDBJ databases">
        <authorList>
            <person name="Varghese N."/>
            <person name="Submissions S."/>
        </authorList>
    </citation>
    <scope>NUCLEOTIDE SEQUENCE [LARGE SCALE GENOMIC DNA]</scope>
    <source>
        <strain evidence="7">DSM 3669</strain>
    </source>
</reference>
<keyword evidence="6" id="KW-0282">Flagellum</keyword>
<keyword evidence="2" id="KW-0975">Bacterial flagellum</keyword>
<evidence type="ECO:0000259" key="4">
    <source>
        <dbReference type="Pfam" id="PF06429"/>
    </source>
</evidence>
<dbReference type="STRING" id="39060.SAMN05660706_102126"/>
<dbReference type="InterPro" id="IPR019776">
    <property type="entry name" value="Flagellar_basal_body_rod_CS"/>
</dbReference>
<evidence type="ECO:0000256" key="2">
    <source>
        <dbReference type="RuleBase" id="RU362116"/>
    </source>
</evidence>
<proteinExistence type="inferred from homology"/>
<evidence type="ECO:0000313" key="6">
    <source>
        <dbReference type="EMBL" id="SFQ97141.1"/>
    </source>
</evidence>
<protein>
    <submittedName>
        <fullName evidence="6">Flagellar basal-body rod protein FlgG</fullName>
    </submittedName>
</protein>
<dbReference type="NCBIfam" id="TIGR03506">
    <property type="entry name" value="FlgEFG_subfam"/>
    <property type="match status" value="2"/>
</dbReference>